<proteinExistence type="predicted"/>
<evidence type="ECO:0000313" key="3">
    <source>
        <dbReference type="Proteomes" id="UP000092714"/>
    </source>
</evidence>
<feature type="transmembrane region" description="Helical" evidence="1">
    <location>
        <begin position="118"/>
        <end position="136"/>
    </location>
</feature>
<dbReference type="EMBL" id="MAPZ01000017">
    <property type="protein sequence ID" value="OBY11049.1"/>
    <property type="molecule type" value="Genomic_DNA"/>
</dbReference>
<organism evidence="2 3">
    <name type="scientific">Clostridium paraputrificum</name>
    <dbReference type="NCBI Taxonomy" id="29363"/>
    <lineage>
        <taxon>Bacteria</taxon>
        <taxon>Bacillati</taxon>
        <taxon>Bacillota</taxon>
        <taxon>Clostridia</taxon>
        <taxon>Eubacteriales</taxon>
        <taxon>Clostridiaceae</taxon>
        <taxon>Clostridium</taxon>
    </lineage>
</organism>
<protein>
    <submittedName>
        <fullName evidence="2">Uncharacterized protein</fullName>
    </submittedName>
</protein>
<keyword evidence="1" id="KW-0472">Membrane</keyword>
<dbReference type="GeneID" id="42776490"/>
<accession>A0A174U2I9</accession>
<dbReference type="RefSeq" id="WP_027098656.1">
    <property type="nucleotide sequence ID" value="NZ_CAXSZC010000005.1"/>
</dbReference>
<evidence type="ECO:0000256" key="1">
    <source>
        <dbReference type="SAM" id="Phobius"/>
    </source>
</evidence>
<dbReference type="Proteomes" id="UP000092714">
    <property type="component" value="Unassembled WGS sequence"/>
</dbReference>
<dbReference type="OrthoDB" id="1910809at2"/>
<gene>
    <name evidence="2" type="ORF">CP373A1_07800</name>
</gene>
<sequence length="138" mass="15676">MKENNNNQKEVNNESSVSEEELFKQLNILNISYDSLLLILLAIILNIEFVSGERIKILDKLNNTNMADSLPDLSKIPRISNEIFLLTTSIFLFINYDAFETAIENDASRRDEIRAFRAFISSFLILVATSITSGNLEV</sequence>
<keyword evidence="1" id="KW-1133">Transmembrane helix</keyword>
<evidence type="ECO:0000313" key="2">
    <source>
        <dbReference type="EMBL" id="OBY11049.1"/>
    </source>
</evidence>
<comment type="caution">
    <text evidence="2">The sequence shown here is derived from an EMBL/GenBank/DDBJ whole genome shotgun (WGS) entry which is preliminary data.</text>
</comment>
<reference evidence="2 3" key="1">
    <citation type="submission" date="2016-06" db="EMBL/GenBank/DDBJ databases">
        <authorList>
            <person name="Kjaerup R.B."/>
            <person name="Dalgaard T.S."/>
            <person name="Juul-Madsen H.R."/>
        </authorList>
    </citation>
    <scope>NUCLEOTIDE SEQUENCE [LARGE SCALE GENOMIC DNA]</scope>
    <source>
        <strain evidence="2 3">373-A1</strain>
    </source>
</reference>
<dbReference type="AlphaFoldDB" id="A0A174U2I9"/>
<keyword evidence="3" id="KW-1185">Reference proteome</keyword>
<name>A0A174U2I9_9CLOT</name>
<dbReference type="eggNOG" id="ENOG5031CTW">
    <property type="taxonomic scope" value="Bacteria"/>
</dbReference>
<keyword evidence="1" id="KW-0812">Transmembrane</keyword>
<feature type="transmembrane region" description="Helical" evidence="1">
    <location>
        <begin position="31"/>
        <end position="50"/>
    </location>
</feature>